<dbReference type="Pfam" id="PF00990">
    <property type="entry name" value="GGDEF"/>
    <property type="match status" value="1"/>
</dbReference>
<dbReference type="Pfam" id="PF00563">
    <property type="entry name" value="EAL"/>
    <property type="match status" value="1"/>
</dbReference>
<dbReference type="InterPro" id="IPR029151">
    <property type="entry name" value="Sensor-like_sf"/>
</dbReference>
<keyword evidence="3" id="KW-0548">Nucleotidyltransferase</keyword>
<dbReference type="EC" id="3.1.4.52" evidence="3"/>
<dbReference type="GO" id="GO:0052621">
    <property type="term" value="F:diguanylate cyclase activity"/>
    <property type="evidence" value="ECO:0007669"/>
    <property type="project" value="UniProtKB-EC"/>
</dbReference>
<dbReference type="EMBL" id="JBAKIA010000006">
    <property type="protein sequence ID" value="MEJ8474748.1"/>
    <property type="molecule type" value="Genomic_DNA"/>
</dbReference>
<sequence length="632" mass="70414">MSTTVNSLIVSDAERKAQNWANYFTETMPGLSELIMRGKPTNSQKMMIETAAHVGDVFRFKLFDANAKLVLISDELGIPFESGATTDHNGHAHAVLAFGKSMIDVRDGSQNSNRPELYVEAYVPVLNEVGATIGVVEVYLDETPTAALIWNNVLQASSGLGAILLLTFSVPFVGYIIKMRQQMQSREHVRVLSTFDQLTGLNNRATFFHHVDERRKKGTLNLSKTTVVFIDVDKFKTVNDTFGHKIGDEFLRHVGNSISGVLSERDLAARIGGDEFVLLLFNRTQDELVDLIQSLRASVSEPVQLDGIAITGHISLGVHADDIKRMSLSERMQKADVALYQAKLVGRNTAIFYTPVLETKILRRRHVEESVLLGLAQNRFELHFQPLIEPKSRRVEGFEALLRLTDANGVSISPTEFIPVAEECGEINVIGDWVLKEAIRIAADWPEHIFVSVNLSARQFESGTLVGRIIDLLETHDFDAKRLELEITESLLIDYEDPVTDQLAALRVLGISLAMDDFGTGYSSLGYLWKYNFDKLKIDRSFVSALCEKGCKSREVLDTIVMLGHKLNMKVTAEGIETAEQADAFNALECDHIQGFFYGRPMPVSELAPYLIGNTVLPLIPQEAYPKLVRKA</sequence>
<feature type="domain" description="GGDEF" evidence="2">
    <location>
        <begin position="223"/>
        <end position="355"/>
    </location>
</feature>
<dbReference type="InterPro" id="IPR029787">
    <property type="entry name" value="Nucleotide_cyclase"/>
</dbReference>
<dbReference type="SUPFAM" id="SSF103190">
    <property type="entry name" value="Sensory domain-like"/>
    <property type="match status" value="1"/>
</dbReference>
<reference evidence="3 4" key="1">
    <citation type="submission" date="2024-02" db="EMBL/GenBank/DDBJ databases">
        <title>Roseibium algae sp. nov., isolated from marine alga (Grateloupia sp.), showing potential in myo-inositol conversion.</title>
        <authorList>
            <person name="Wang Y."/>
        </authorList>
    </citation>
    <scope>NUCLEOTIDE SEQUENCE [LARGE SCALE GENOMIC DNA]</scope>
    <source>
        <strain evidence="3 4">H3510</strain>
    </source>
</reference>
<dbReference type="NCBIfam" id="TIGR00254">
    <property type="entry name" value="GGDEF"/>
    <property type="match status" value="1"/>
</dbReference>
<protein>
    <submittedName>
        <fullName evidence="3">Bifunctional diguanylate cyclase/phosphodiesterase</fullName>
        <ecNumber evidence="3">2.7.7.65</ecNumber>
        <ecNumber evidence="3">3.1.4.52</ecNumber>
    </submittedName>
</protein>
<dbReference type="Proteomes" id="UP001385499">
    <property type="component" value="Unassembled WGS sequence"/>
</dbReference>
<dbReference type="CDD" id="cd01949">
    <property type="entry name" value="GGDEF"/>
    <property type="match status" value="1"/>
</dbReference>
<dbReference type="SUPFAM" id="SSF55073">
    <property type="entry name" value="Nucleotide cyclase"/>
    <property type="match status" value="1"/>
</dbReference>
<dbReference type="PANTHER" id="PTHR44757:SF2">
    <property type="entry name" value="BIOFILM ARCHITECTURE MAINTENANCE PROTEIN MBAA"/>
    <property type="match status" value="1"/>
</dbReference>
<dbReference type="InterPro" id="IPR001633">
    <property type="entry name" value="EAL_dom"/>
</dbReference>
<accession>A0ABU8TLN9</accession>
<evidence type="ECO:0000313" key="3">
    <source>
        <dbReference type="EMBL" id="MEJ8474748.1"/>
    </source>
</evidence>
<dbReference type="InterPro" id="IPR043128">
    <property type="entry name" value="Rev_trsase/Diguanyl_cyclase"/>
</dbReference>
<keyword evidence="3" id="KW-0808">Transferase</keyword>
<dbReference type="EC" id="2.7.7.65" evidence="3"/>
<dbReference type="SMART" id="SM00052">
    <property type="entry name" value="EAL"/>
    <property type="match status" value="1"/>
</dbReference>
<dbReference type="GO" id="GO:0071111">
    <property type="term" value="F:cyclic-guanylate-specific phosphodiesterase activity"/>
    <property type="evidence" value="ECO:0007669"/>
    <property type="project" value="UniProtKB-EC"/>
</dbReference>
<keyword evidence="3" id="KW-0378">Hydrolase</keyword>
<comment type="caution">
    <text evidence="3">The sequence shown here is derived from an EMBL/GenBank/DDBJ whole genome shotgun (WGS) entry which is preliminary data.</text>
</comment>
<dbReference type="PROSITE" id="PS50887">
    <property type="entry name" value="GGDEF"/>
    <property type="match status" value="1"/>
</dbReference>
<dbReference type="RefSeq" id="WP_340274513.1">
    <property type="nucleotide sequence ID" value="NZ_JBAKIA010000006.1"/>
</dbReference>
<gene>
    <name evidence="3" type="ORF">V6575_11685</name>
</gene>
<evidence type="ECO:0000313" key="4">
    <source>
        <dbReference type="Proteomes" id="UP001385499"/>
    </source>
</evidence>
<dbReference type="InterPro" id="IPR000160">
    <property type="entry name" value="GGDEF_dom"/>
</dbReference>
<dbReference type="PROSITE" id="PS50883">
    <property type="entry name" value="EAL"/>
    <property type="match status" value="1"/>
</dbReference>
<organism evidence="3 4">
    <name type="scientific">Roseibium algae</name>
    <dbReference type="NCBI Taxonomy" id="3123038"/>
    <lineage>
        <taxon>Bacteria</taxon>
        <taxon>Pseudomonadati</taxon>
        <taxon>Pseudomonadota</taxon>
        <taxon>Alphaproteobacteria</taxon>
        <taxon>Hyphomicrobiales</taxon>
        <taxon>Stappiaceae</taxon>
        <taxon>Roseibium</taxon>
    </lineage>
</organism>
<name>A0ABU8TLN9_9HYPH</name>
<dbReference type="PANTHER" id="PTHR44757">
    <property type="entry name" value="DIGUANYLATE CYCLASE DGCP"/>
    <property type="match status" value="1"/>
</dbReference>
<dbReference type="Gene3D" id="3.30.70.270">
    <property type="match status" value="1"/>
</dbReference>
<keyword evidence="4" id="KW-1185">Reference proteome</keyword>
<dbReference type="InterPro" id="IPR052155">
    <property type="entry name" value="Biofilm_reg_signaling"/>
</dbReference>
<proteinExistence type="predicted"/>
<dbReference type="Gene3D" id="3.20.20.450">
    <property type="entry name" value="EAL domain"/>
    <property type="match status" value="1"/>
</dbReference>
<dbReference type="SMART" id="SM00267">
    <property type="entry name" value="GGDEF"/>
    <property type="match status" value="1"/>
</dbReference>
<evidence type="ECO:0000259" key="1">
    <source>
        <dbReference type="PROSITE" id="PS50883"/>
    </source>
</evidence>
<dbReference type="SUPFAM" id="SSF141868">
    <property type="entry name" value="EAL domain-like"/>
    <property type="match status" value="1"/>
</dbReference>
<dbReference type="CDD" id="cd01948">
    <property type="entry name" value="EAL"/>
    <property type="match status" value="1"/>
</dbReference>
<feature type="domain" description="EAL" evidence="1">
    <location>
        <begin position="364"/>
        <end position="615"/>
    </location>
</feature>
<evidence type="ECO:0000259" key="2">
    <source>
        <dbReference type="PROSITE" id="PS50887"/>
    </source>
</evidence>
<dbReference type="InterPro" id="IPR035919">
    <property type="entry name" value="EAL_sf"/>
</dbReference>